<comment type="caution">
    <text evidence="2">The sequence shown here is derived from an EMBL/GenBank/DDBJ whole genome shotgun (WGS) entry which is preliminary data.</text>
</comment>
<accession>A0A0W0TPE1</accession>
<reference evidence="2 3" key="1">
    <citation type="submission" date="2015-11" db="EMBL/GenBank/DDBJ databases">
        <title>Genomic analysis of 38 Legionella species identifies large and diverse effector repertoires.</title>
        <authorList>
            <person name="Burstein D."/>
            <person name="Amaro F."/>
            <person name="Zusman T."/>
            <person name="Lifshitz Z."/>
            <person name="Cohen O."/>
            <person name="Gilbert J.A."/>
            <person name="Pupko T."/>
            <person name="Shuman H.A."/>
            <person name="Segal G."/>
        </authorList>
    </citation>
    <scope>NUCLEOTIDE SEQUENCE [LARGE SCALE GENOMIC DNA]</scope>
    <source>
        <strain evidence="2 3">ATCC 49504</strain>
    </source>
</reference>
<organism evidence="2 3">
    <name type="scientific">Legionella geestiana</name>
    <dbReference type="NCBI Taxonomy" id="45065"/>
    <lineage>
        <taxon>Bacteria</taxon>
        <taxon>Pseudomonadati</taxon>
        <taxon>Pseudomonadota</taxon>
        <taxon>Gammaproteobacteria</taxon>
        <taxon>Legionellales</taxon>
        <taxon>Legionellaceae</taxon>
        <taxon>Legionella</taxon>
    </lineage>
</organism>
<proteinExistence type="predicted"/>
<dbReference type="RefSeq" id="WP_028386176.1">
    <property type="nucleotide sequence ID" value="NZ_CAAAHN010000004.1"/>
</dbReference>
<evidence type="ECO:0000256" key="1">
    <source>
        <dbReference type="SAM" id="MobiDB-lite"/>
    </source>
</evidence>
<dbReference type="STRING" id="45065.Lgee_2080"/>
<protein>
    <submittedName>
        <fullName evidence="2">Uncharacterized protein</fullName>
    </submittedName>
</protein>
<gene>
    <name evidence="2" type="ORF">Lgee_2080</name>
</gene>
<evidence type="ECO:0000313" key="3">
    <source>
        <dbReference type="Proteomes" id="UP000054785"/>
    </source>
</evidence>
<feature type="region of interest" description="Disordered" evidence="1">
    <location>
        <begin position="223"/>
        <end position="245"/>
    </location>
</feature>
<feature type="compositionally biased region" description="Low complexity" evidence="1">
    <location>
        <begin position="233"/>
        <end position="245"/>
    </location>
</feature>
<evidence type="ECO:0000313" key="2">
    <source>
        <dbReference type="EMBL" id="KTC97109.1"/>
    </source>
</evidence>
<sequence length="245" mass="27150">MPIIYAWTLGEVNTRTQPVEFFTSPATRFQGDSIEGYNQAAKEAKKHRKEAANQSLALTLFKLEVSQHVLDSVGGLRLQTGLMNPDGVSQTSDVIRLQLRYHQFSESGHVSYNLDDEIVSESGSLKDKPDNISEPPKFPTTQARITEADVPWYLKAARWIGQHIWGFGWLADWAQPKINDITREHQSFELEYVVPPANASIGGQTSTSEPVNSPALFVNTVTDTVSDKQPLRSPSFSNSSGSNSN</sequence>
<dbReference type="Proteomes" id="UP000054785">
    <property type="component" value="Unassembled WGS sequence"/>
</dbReference>
<keyword evidence="3" id="KW-1185">Reference proteome</keyword>
<dbReference type="AlphaFoldDB" id="A0A0W0TPE1"/>
<name>A0A0W0TPE1_9GAMM</name>
<dbReference type="PATRIC" id="fig|45065.4.peg.2258"/>
<dbReference type="EMBL" id="LNYC01000073">
    <property type="protein sequence ID" value="KTC97109.1"/>
    <property type="molecule type" value="Genomic_DNA"/>
</dbReference>